<proteinExistence type="predicted"/>
<dbReference type="InterPro" id="IPR029058">
    <property type="entry name" value="AB_hydrolase_fold"/>
</dbReference>
<evidence type="ECO:0000313" key="3">
    <source>
        <dbReference type="EMBL" id="SPD93618.1"/>
    </source>
</evidence>
<gene>
    <name evidence="3" type="ORF">LES8486_01275</name>
    <name evidence="4" type="ORF">LES9216_01422</name>
</gene>
<reference evidence="3 6" key="1">
    <citation type="submission" date="2018-02" db="EMBL/GenBank/DDBJ databases">
        <authorList>
            <person name="Rodrigo-Torres L."/>
            <person name="Arahal R. D."/>
            <person name="Lucena T."/>
        </authorList>
    </citation>
    <scope>NUCLEOTIDE SEQUENCE [LARGE SCALE GENOMIC DNA]</scope>
    <source>
        <strain evidence="3 6">CECT 8486</strain>
    </source>
</reference>
<organism evidence="4 5">
    <name type="scientific">Leuconostoc suionicum</name>
    <dbReference type="NCBI Taxonomy" id="1511761"/>
    <lineage>
        <taxon>Bacteria</taxon>
        <taxon>Bacillati</taxon>
        <taxon>Bacillota</taxon>
        <taxon>Bacilli</taxon>
        <taxon>Lactobacillales</taxon>
        <taxon>Lactobacillaceae</taxon>
        <taxon>Leuconostoc</taxon>
    </lineage>
</organism>
<feature type="domain" description="BD-FAE-like" evidence="2">
    <location>
        <begin position="41"/>
        <end position="261"/>
    </location>
</feature>
<dbReference type="Gene3D" id="3.40.50.1820">
    <property type="entry name" value="alpha/beta hydrolase"/>
    <property type="match status" value="1"/>
</dbReference>
<dbReference type="PANTHER" id="PTHR48081">
    <property type="entry name" value="AB HYDROLASE SUPERFAMILY PROTEIN C4A8.06C"/>
    <property type="match status" value="1"/>
</dbReference>
<sequence length="303" mass="33996">MFYNESMLFKDKTYKYIPANMPKNARVFHDLSYSVGDRHQLDLYLPKVGENYPVIIDIYGGGMLRGQKSSYKLNPSLRFLSDGFAVVSPDYSLNQLGEQTFPVQIAEIRAVINFLIKNSKQYGLDTDNIILIGESSGAQLAVLTAATISEHLLLGRLKDAAEHTFFPKISCVIGMYGPYKVDDFSKQFAELNIKPQFSETGEAQSFEGIMLGTKRPDQMPSKVAQANPATYFSKNMPPLLLFAGTKDDVVPYLQSVSLAEKYYQKVGKRAEVILVDDAHHGPRDFNTDDIHAKKLAFIRENTK</sequence>
<dbReference type="GO" id="GO:0016787">
    <property type="term" value="F:hydrolase activity"/>
    <property type="evidence" value="ECO:0007669"/>
    <property type="project" value="UniProtKB-KW"/>
</dbReference>
<keyword evidence="6" id="KW-1185">Reference proteome</keyword>
<protein>
    <submittedName>
        <fullName evidence="4">Acetyl esterase</fullName>
    </submittedName>
</protein>
<dbReference type="InterPro" id="IPR049492">
    <property type="entry name" value="BD-FAE-like_dom"/>
</dbReference>
<dbReference type="Pfam" id="PF20434">
    <property type="entry name" value="BD-FAE"/>
    <property type="match status" value="1"/>
</dbReference>
<name>A0A2N9KEZ6_9LACO</name>
<dbReference type="AlphaFoldDB" id="A0A2N9KEZ6"/>
<evidence type="ECO:0000313" key="4">
    <source>
        <dbReference type="EMBL" id="SPE09274.1"/>
    </source>
</evidence>
<evidence type="ECO:0000313" key="5">
    <source>
        <dbReference type="Proteomes" id="UP000237923"/>
    </source>
</evidence>
<keyword evidence="1" id="KW-0378">Hydrolase</keyword>
<evidence type="ECO:0000259" key="2">
    <source>
        <dbReference type="Pfam" id="PF20434"/>
    </source>
</evidence>
<dbReference type="Proteomes" id="UP000239237">
    <property type="component" value="Unassembled WGS sequence"/>
</dbReference>
<dbReference type="Proteomes" id="UP000237923">
    <property type="component" value="Unassembled WGS sequence"/>
</dbReference>
<accession>A0A2N9KEZ6</accession>
<dbReference type="SUPFAM" id="SSF53474">
    <property type="entry name" value="alpha/beta-Hydrolases"/>
    <property type="match status" value="1"/>
</dbReference>
<dbReference type="EMBL" id="OKQR01000002">
    <property type="protein sequence ID" value="SPD93618.1"/>
    <property type="molecule type" value="Genomic_DNA"/>
</dbReference>
<evidence type="ECO:0000256" key="1">
    <source>
        <dbReference type="ARBA" id="ARBA00022801"/>
    </source>
</evidence>
<evidence type="ECO:0000313" key="6">
    <source>
        <dbReference type="Proteomes" id="UP000239237"/>
    </source>
</evidence>
<dbReference type="InterPro" id="IPR050300">
    <property type="entry name" value="GDXG_lipolytic_enzyme"/>
</dbReference>
<reference evidence="4 5" key="2">
    <citation type="submission" date="2018-02" db="EMBL/GenBank/DDBJ databases">
        <authorList>
            <person name="Cohen D.B."/>
            <person name="Kent A.D."/>
        </authorList>
    </citation>
    <scope>NUCLEOTIDE SEQUENCE [LARGE SCALE GENOMIC DNA]</scope>
    <source>
        <strain evidence="4 5">CECT 9216</strain>
    </source>
</reference>
<dbReference type="EMBL" id="OKQU01000002">
    <property type="protein sequence ID" value="SPE09274.1"/>
    <property type="molecule type" value="Genomic_DNA"/>
</dbReference>